<dbReference type="Proteomes" id="UP001566132">
    <property type="component" value="Unassembled WGS sequence"/>
</dbReference>
<keyword evidence="10 13" id="KW-0472">Membrane</keyword>
<comment type="subcellular location">
    <subcellularLocation>
        <location evidence="1">Membrane</location>
        <topology evidence="1">Multi-pass membrane protein</topology>
    </subcellularLocation>
</comment>
<protein>
    <recommendedName>
        <fullName evidence="14">Fatty acid desaturase domain-containing protein</fullName>
    </recommendedName>
</protein>
<dbReference type="Pfam" id="PF00487">
    <property type="entry name" value="FA_desaturase"/>
    <property type="match status" value="1"/>
</dbReference>
<evidence type="ECO:0000256" key="3">
    <source>
        <dbReference type="ARBA" id="ARBA00022516"/>
    </source>
</evidence>
<dbReference type="GO" id="GO:0016491">
    <property type="term" value="F:oxidoreductase activity"/>
    <property type="evidence" value="ECO:0007669"/>
    <property type="project" value="UniProtKB-KW"/>
</dbReference>
<evidence type="ECO:0000259" key="14">
    <source>
        <dbReference type="Pfam" id="PF00487"/>
    </source>
</evidence>
<proteinExistence type="inferred from homology"/>
<evidence type="ECO:0000256" key="11">
    <source>
        <dbReference type="ARBA" id="ARBA00023160"/>
    </source>
</evidence>
<dbReference type="EMBL" id="JBDJPC010000009">
    <property type="protein sequence ID" value="KAL1491043.1"/>
    <property type="molecule type" value="Genomic_DNA"/>
</dbReference>
<keyword evidence="6 13" id="KW-1133">Transmembrane helix</keyword>
<evidence type="ECO:0000256" key="2">
    <source>
        <dbReference type="ARBA" id="ARBA00009295"/>
    </source>
</evidence>
<accession>A0ABD1E8Q9</accession>
<keyword evidence="4 12" id="KW-0812">Transmembrane</keyword>
<evidence type="ECO:0000256" key="5">
    <source>
        <dbReference type="ARBA" id="ARBA00022832"/>
    </source>
</evidence>
<dbReference type="CDD" id="cd03505">
    <property type="entry name" value="Delta9-FADS-like"/>
    <property type="match status" value="1"/>
</dbReference>
<evidence type="ECO:0000256" key="9">
    <source>
        <dbReference type="ARBA" id="ARBA00023098"/>
    </source>
</evidence>
<gene>
    <name evidence="15" type="ORF">ABEB36_011699</name>
</gene>
<name>A0ABD1E8Q9_HYPHA</name>
<keyword evidence="5" id="KW-0276">Fatty acid metabolism</keyword>
<organism evidence="15 16">
    <name type="scientific">Hypothenemus hampei</name>
    <name type="common">Coffee berry borer</name>
    <dbReference type="NCBI Taxonomy" id="57062"/>
    <lineage>
        <taxon>Eukaryota</taxon>
        <taxon>Metazoa</taxon>
        <taxon>Ecdysozoa</taxon>
        <taxon>Arthropoda</taxon>
        <taxon>Hexapoda</taxon>
        <taxon>Insecta</taxon>
        <taxon>Pterygota</taxon>
        <taxon>Neoptera</taxon>
        <taxon>Endopterygota</taxon>
        <taxon>Coleoptera</taxon>
        <taxon>Polyphaga</taxon>
        <taxon>Cucujiformia</taxon>
        <taxon>Curculionidae</taxon>
        <taxon>Scolytinae</taxon>
        <taxon>Hypothenemus</taxon>
    </lineage>
</organism>
<evidence type="ECO:0000256" key="1">
    <source>
        <dbReference type="ARBA" id="ARBA00004141"/>
    </source>
</evidence>
<feature type="transmembrane region" description="Helical" evidence="13">
    <location>
        <begin position="40"/>
        <end position="60"/>
    </location>
</feature>
<evidence type="ECO:0000256" key="8">
    <source>
        <dbReference type="ARBA" id="ARBA00023004"/>
    </source>
</evidence>
<dbReference type="AlphaFoldDB" id="A0ABD1E8Q9"/>
<dbReference type="PANTHER" id="PTHR11351:SF21">
    <property type="entry name" value="GH07782P"/>
    <property type="match status" value="1"/>
</dbReference>
<keyword evidence="7 12" id="KW-0560">Oxidoreductase</keyword>
<dbReference type="InterPro" id="IPR005804">
    <property type="entry name" value="FA_desaturase_dom"/>
</dbReference>
<keyword evidence="9" id="KW-0443">Lipid metabolism</keyword>
<dbReference type="PRINTS" id="PR00075">
    <property type="entry name" value="FACDDSATRASE"/>
</dbReference>
<comment type="domain">
    <text evidence="12">The histidine box domains are involved in binding the catalytic metal ions.</text>
</comment>
<comment type="caution">
    <text evidence="15">The sequence shown here is derived from an EMBL/GenBank/DDBJ whole genome shotgun (WGS) entry which is preliminary data.</text>
</comment>
<keyword evidence="8" id="KW-0408">Iron</keyword>
<evidence type="ECO:0000256" key="13">
    <source>
        <dbReference type="SAM" id="Phobius"/>
    </source>
</evidence>
<keyword evidence="3 12" id="KW-0444">Lipid biosynthesis</keyword>
<comment type="cofactor">
    <cofactor evidence="12">
        <name>Fe(2+)</name>
        <dbReference type="ChEBI" id="CHEBI:29033"/>
    </cofactor>
</comment>
<dbReference type="GO" id="GO:0006633">
    <property type="term" value="P:fatty acid biosynthetic process"/>
    <property type="evidence" value="ECO:0007669"/>
    <property type="project" value="UniProtKB-KW"/>
</dbReference>
<keyword evidence="16" id="KW-1185">Reference proteome</keyword>
<dbReference type="InterPro" id="IPR015876">
    <property type="entry name" value="Acyl-CoA_DS"/>
</dbReference>
<evidence type="ECO:0000313" key="16">
    <source>
        <dbReference type="Proteomes" id="UP001566132"/>
    </source>
</evidence>
<dbReference type="PANTHER" id="PTHR11351">
    <property type="entry name" value="ACYL-COA DESATURASE"/>
    <property type="match status" value="1"/>
</dbReference>
<evidence type="ECO:0000313" key="15">
    <source>
        <dbReference type="EMBL" id="KAL1491043.1"/>
    </source>
</evidence>
<feature type="transmembrane region" description="Helical" evidence="13">
    <location>
        <begin position="72"/>
        <end position="93"/>
    </location>
</feature>
<feature type="domain" description="Fatty acid desaturase" evidence="14">
    <location>
        <begin position="76"/>
        <end position="274"/>
    </location>
</feature>
<keyword evidence="11 12" id="KW-0275">Fatty acid biosynthesis</keyword>
<evidence type="ECO:0000256" key="7">
    <source>
        <dbReference type="ARBA" id="ARBA00023002"/>
    </source>
</evidence>
<dbReference type="GO" id="GO:0016020">
    <property type="term" value="C:membrane"/>
    <property type="evidence" value="ECO:0007669"/>
    <property type="project" value="UniProtKB-SubCell"/>
</dbReference>
<evidence type="ECO:0000256" key="6">
    <source>
        <dbReference type="ARBA" id="ARBA00022989"/>
    </source>
</evidence>
<evidence type="ECO:0000256" key="12">
    <source>
        <dbReference type="RuleBase" id="RU000581"/>
    </source>
</evidence>
<evidence type="ECO:0000256" key="10">
    <source>
        <dbReference type="ARBA" id="ARBA00023136"/>
    </source>
</evidence>
<reference evidence="15 16" key="1">
    <citation type="submission" date="2024-05" db="EMBL/GenBank/DDBJ databases">
        <title>Genetic variation in Jamaican populations of the coffee berry borer (Hypothenemus hampei).</title>
        <authorList>
            <person name="Errbii M."/>
            <person name="Myrie A."/>
        </authorList>
    </citation>
    <scope>NUCLEOTIDE SEQUENCE [LARGE SCALE GENOMIC DNA]</scope>
    <source>
        <strain evidence="15">JA-Hopewell-2020-01-JO</strain>
        <tissue evidence="15">Whole body</tissue>
    </source>
</reference>
<sequence length="333" mass="38707">MVINQNSTTEVIFQNPNLATSQKSKNEKYKCIFGEFETQIYWGNLTAMIVIHFIAFYALFKWSLDLKLKPFIYNFVLLVLGGFGITGGAHRYFTHRCYKATLPLKLILLLCYSISGQNNLLNWVRDHRVHHKYSETNADPHNANRGFLFAHCGWLCMKKHPEVIRKGKQVDVSDITLDPLLAFHIRHWVWFKLFFCYILPPTLESWLFSQPFIVCMGHNVVRYILNLHATWSVNSVAHIWGNKPYNKHIQPTENPFVSFIAMGEGWHNYHHTFPCDYRTSELGTNLNWTASFIDVFAKIGWAYELKTTVPDLVKSIAKNKGDGTYNFNDTTMK</sequence>
<comment type="similarity">
    <text evidence="2 12">Belongs to the fatty acid desaturase type 1 family.</text>
</comment>
<evidence type="ECO:0000256" key="4">
    <source>
        <dbReference type="ARBA" id="ARBA00022692"/>
    </source>
</evidence>